<evidence type="ECO:0000313" key="1">
    <source>
        <dbReference type="EMBL" id="KTD57268.1"/>
    </source>
</evidence>
<dbReference type="OrthoDB" id="5654028at2"/>
<gene>
    <name evidence="1" type="ORF">Lsha_2650</name>
</gene>
<comment type="caution">
    <text evidence="1">The sequence shown here is derived from an EMBL/GenBank/DDBJ whole genome shotgun (WGS) entry which is preliminary data.</text>
</comment>
<sequence>MNPDVLYIQKQVKKLYASLSPAIQDGLADCNVSFLAHIRSGQFKAAYEDARVIYKFAKKPETELNTLFHNLLFAEDVITPDSVVFIHKESPYRSSLQVLGREVGFSVQEHEFTNSYWTKDYMISTGKEVVVPVKDSRTNYFTAGFMNQAKANRSLYYAPLQMDEHHRAKSNISSPSQWQAEELLAHSTFARKSVLEGGNFFCAINEQKERYHIVGENAISETMAYNNVDREQAIIYLAKDLSCSVEQILPIPQWTYHLDLQMAYLGKGQFIIHSFDQDKIDFGLSDVEIDGIRKTFEVLKDLFEINIIEATREILEKHGFEVTKVFGCLFYLTDETDPEQLKYVPYCKSSEGFDGALALMMNGIALDLGEKGRHFITARQDLPLFSEQFASSLRDLGVTRVHGADMLEAYDYSGDFLSTLLGIQGACNVSQVAAYMNGALRCQTSIVSKTQSTAFHPDVSKHRFFKHVESYDLAETETSEHPVECATSTSQFRNQ</sequence>
<organism evidence="1 2">
    <name type="scientific">Legionella shakespearei DSM 23087</name>
    <dbReference type="NCBI Taxonomy" id="1122169"/>
    <lineage>
        <taxon>Bacteria</taxon>
        <taxon>Pseudomonadati</taxon>
        <taxon>Pseudomonadota</taxon>
        <taxon>Gammaproteobacteria</taxon>
        <taxon>Legionellales</taxon>
        <taxon>Legionellaceae</taxon>
        <taxon>Legionella</taxon>
    </lineage>
</organism>
<evidence type="ECO:0000313" key="2">
    <source>
        <dbReference type="Proteomes" id="UP000054600"/>
    </source>
</evidence>
<reference evidence="1 2" key="1">
    <citation type="submission" date="2015-11" db="EMBL/GenBank/DDBJ databases">
        <title>Genomic analysis of 38 Legionella species identifies large and diverse effector repertoires.</title>
        <authorList>
            <person name="Burstein D."/>
            <person name="Amaro F."/>
            <person name="Zusman T."/>
            <person name="Lifshitz Z."/>
            <person name="Cohen O."/>
            <person name="Gilbert J.A."/>
            <person name="Pupko T."/>
            <person name="Shuman H.A."/>
            <person name="Segal G."/>
        </authorList>
    </citation>
    <scope>NUCLEOTIDE SEQUENCE [LARGE SCALE GENOMIC DNA]</scope>
    <source>
        <strain evidence="1 2">ATCC 49655</strain>
    </source>
</reference>
<keyword evidence="2" id="KW-1185">Reference proteome</keyword>
<dbReference type="PATRIC" id="fig|1122169.6.peg.3054"/>
<dbReference type="AlphaFoldDB" id="A0A0W0YKM7"/>
<accession>A0A0W0YKM7</accession>
<dbReference type="SUPFAM" id="SSF55909">
    <property type="entry name" value="Pentein"/>
    <property type="match status" value="1"/>
</dbReference>
<dbReference type="RefSeq" id="WP_018577195.1">
    <property type="nucleotide sequence ID" value="NZ_KB892396.1"/>
</dbReference>
<dbReference type="Proteomes" id="UP000054600">
    <property type="component" value="Unassembled WGS sequence"/>
</dbReference>
<name>A0A0W0YKM7_9GAMM</name>
<protein>
    <submittedName>
        <fullName evidence="1">Uncharacterized protein</fullName>
    </submittedName>
</protein>
<dbReference type="EMBL" id="LNYW01000069">
    <property type="protein sequence ID" value="KTD57268.1"/>
    <property type="molecule type" value="Genomic_DNA"/>
</dbReference>
<proteinExistence type="predicted"/>
<dbReference type="Gene3D" id="3.75.10.10">
    <property type="entry name" value="L-arginine/glycine Amidinotransferase, Chain A"/>
    <property type="match status" value="1"/>
</dbReference>
<dbReference type="eggNOG" id="ENOG5031ETP">
    <property type="taxonomic scope" value="Bacteria"/>
</dbReference>